<reference evidence="3 4" key="1">
    <citation type="submission" date="2019-07" db="EMBL/GenBank/DDBJ databases">
        <title>Serratia strains were isolated from fresh produce.</title>
        <authorList>
            <person name="Cho G.-S."/>
            <person name="Stein M."/>
            <person name="Lee W."/>
            <person name="Suh S.H."/>
            <person name="Franz C.M.A.P."/>
        </authorList>
    </citation>
    <scope>NUCLEOTIDE SEQUENCE [LARGE SCALE GENOMIC DNA]</scope>
    <source>
        <strain evidence="3 4">S16</strain>
    </source>
</reference>
<dbReference type="GO" id="GO:0003677">
    <property type="term" value="F:DNA binding"/>
    <property type="evidence" value="ECO:0007669"/>
    <property type="project" value="UniProtKB-KW"/>
</dbReference>
<proteinExistence type="predicted"/>
<dbReference type="SMART" id="SM00421">
    <property type="entry name" value="HTH_LUXR"/>
    <property type="match status" value="1"/>
</dbReference>
<evidence type="ECO:0000313" key="4">
    <source>
        <dbReference type="Proteomes" id="UP000321126"/>
    </source>
</evidence>
<evidence type="ECO:0000256" key="1">
    <source>
        <dbReference type="ARBA" id="ARBA00023125"/>
    </source>
</evidence>
<evidence type="ECO:0000259" key="2">
    <source>
        <dbReference type="PROSITE" id="PS50043"/>
    </source>
</evidence>
<dbReference type="CDD" id="cd06170">
    <property type="entry name" value="LuxR_C_like"/>
    <property type="match status" value="1"/>
</dbReference>
<dbReference type="InterPro" id="IPR000792">
    <property type="entry name" value="Tscrpt_reg_LuxR_C"/>
</dbReference>
<evidence type="ECO:0000313" key="3">
    <source>
        <dbReference type="EMBL" id="TXE26760.1"/>
    </source>
</evidence>
<dbReference type="GO" id="GO:0006355">
    <property type="term" value="P:regulation of DNA-templated transcription"/>
    <property type="evidence" value="ECO:0007669"/>
    <property type="project" value="InterPro"/>
</dbReference>
<accession>A0A5C7BS04</accession>
<comment type="caution">
    <text evidence="3">The sequence shown here is derived from an EMBL/GenBank/DDBJ whole genome shotgun (WGS) entry which is preliminary data.</text>
</comment>
<dbReference type="Pfam" id="PF00196">
    <property type="entry name" value="GerE"/>
    <property type="match status" value="1"/>
</dbReference>
<dbReference type="InterPro" id="IPR036388">
    <property type="entry name" value="WH-like_DNA-bd_sf"/>
</dbReference>
<gene>
    <name evidence="3" type="ORF">FOT62_23115</name>
</gene>
<protein>
    <submittedName>
        <fullName evidence="3">Helix-turn-helix transcriptional regulator</fullName>
    </submittedName>
</protein>
<dbReference type="SUPFAM" id="SSF55785">
    <property type="entry name" value="PYP-like sensor domain (PAS domain)"/>
    <property type="match status" value="1"/>
</dbReference>
<organism evidence="3 4">
    <name type="scientific">Serratia marcescens</name>
    <dbReference type="NCBI Taxonomy" id="615"/>
    <lineage>
        <taxon>Bacteria</taxon>
        <taxon>Pseudomonadati</taxon>
        <taxon>Pseudomonadota</taxon>
        <taxon>Gammaproteobacteria</taxon>
        <taxon>Enterobacterales</taxon>
        <taxon>Yersiniaceae</taxon>
        <taxon>Serratia</taxon>
    </lineage>
</organism>
<dbReference type="InterPro" id="IPR035965">
    <property type="entry name" value="PAS-like_dom_sf"/>
</dbReference>
<dbReference type="AlphaFoldDB" id="A0A5C7BS04"/>
<feature type="domain" description="HTH luxR-type" evidence="2">
    <location>
        <begin position="134"/>
        <end position="199"/>
    </location>
</feature>
<dbReference type="PROSITE" id="PS50043">
    <property type="entry name" value="HTH_LUXR_2"/>
    <property type="match status" value="1"/>
</dbReference>
<dbReference type="Proteomes" id="UP000321126">
    <property type="component" value="Unassembled WGS sequence"/>
</dbReference>
<name>A0A5C7BS04_SERMA</name>
<dbReference type="Gene3D" id="3.30.450.20">
    <property type="entry name" value="PAS domain"/>
    <property type="match status" value="1"/>
</dbReference>
<dbReference type="RefSeq" id="WP_147882683.1">
    <property type="nucleotide sequence ID" value="NZ_VOUQ01000020.1"/>
</dbReference>
<keyword evidence="1" id="KW-0238">DNA-binding</keyword>
<dbReference type="EMBL" id="VOUQ01000020">
    <property type="protein sequence ID" value="TXE26760.1"/>
    <property type="molecule type" value="Genomic_DNA"/>
</dbReference>
<dbReference type="SUPFAM" id="SSF46894">
    <property type="entry name" value="C-terminal effector domain of the bipartite response regulators"/>
    <property type="match status" value="1"/>
</dbReference>
<sequence length="210" mass="23421">MSVEKFLLNPMIMIDCGIILVKDIKHRFIASNVVFSRLAGKKTESLIGLNDFDMPWAESASIYVNHEKDILRGDNYSVVEPLNGTAPVNLITTKKVIYDAAGKPAGTIATAVEITQNINFFNLAGKSESIKVCNYGEKYNLTRIESKVMYFLLKGLKRAVISESAGISLKSVDFHLTNLKKKFKADSTTELVILAYQKGYQDILPFTIKF</sequence>
<dbReference type="InterPro" id="IPR016032">
    <property type="entry name" value="Sig_transdc_resp-reg_C-effctor"/>
</dbReference>
<dbReference type="Gene3D" id="1.10.10.10">
    <property type="entry name" value="Winged helix-like DNA-binding domain superfamily/Winged helix DNA-binding domain"/>
    <property type="match status" value="1"/>
</dbReference>